<evidence type="ECO:0008006" key="5">
    <source>
        <dbReference type="Google" id="ProtNLM"/>
    </source>
</evidence>
<feature type="transmembrane region" description="Helical" evidence="2">
    <location>
        <begin position="88"/>
        <end position="105"/>
    </location>
</feature>
<gene>
    <name evidence="3" type="ORF">DFH08DRAFT_878000</name>
</gene>
<sequence length="343" mass="38297">MSSELPRRLLSPSICCSLGKPGSLQPSLRPMAHEHVLRESVEVGRAATSFRGYRDGFYALELLGLVGAVLMLLTAIIWRKVVRRHASWLNFMTAWIISCASYLFLMAEPVGRHPNHNLCLFQAALVYSVPTLTSGATLALVIHVHMTLRSLLTLPTNHQRSWTPALVIGPYVPAWAIFTYALKVGLNDPSLVHRLDDGTYCDLAKESPQRVSSIVVVIIMVLCLAVEVVIFRHLWRAWESLKRDDQSSVSIIVRVLAFTLVGMLSIILSLFFLVIPDNHDMVFNIVIAIPPVSSVIIFGTQKDIFTAWASGFWNRRAHGADTWDTFTPNESRRNTVSPQVSQV</sequence>
<feature type="region of interest" description="Disordered" evidence="1">
    <location>
        <begin position="324"/>
        <end position="343"/>
    </location>
</feature>
<dbReference type="Proteomes" id="UP001218218">
    <property type="component" value="Unassembled WGS sequence"/>
</dbReference>
<comment type="caution">
    <text evidence="3">The sequence shown here is derived from an EMBL/GenBank/DDBJ whole genome shotgun (WGS) entry which is preliminary data.</text>
</comment>
<feature type="transmembrane region" description="Helical" evidence="2">
    <location>
        <begin position="125"/>
        <end position="144"/>
    </location>
</feature>
<evidence type="ECO:0000313" key="4">
    <source>
        <dbReference type="Proteomes" id="UP001218218"/>
    </source>
</evidence>
<dbReference type="Gene3D" id="1.20.1070.10">
    <property type="entry name" value="Rhodopsin 7-helix transmembrane proteins"/>
    <property type="match status" value="1"/>
</dbReference>
<protein>
    <recommendedName>
        <fullName evidence="5">G-protein coupled receptors family 2 profile 2 domain-containing protein</fullName>
    </recommendedName>
</protein>
<keyword evidence="2" id="KW-0812">Transmembrane</keyword>
<keyword evidence="4" id="KW-1185">Reference proteome</keyword>
<evidence type="ECO:0000256" key="1">
    <source>
        <dbReference type="SAM" id="MobiDB-lite"/>
    </source>
</evidence>
<dbReference type="EMBL" id="JARIHO010000031">
    <property type="protein sequence ID" value="KAJ7336177.1"/>
    <property type="molecule type" value="Genomic_DNA"/>
</dbReference>
<organism evidence="3 4">
    <name type="scientific">Mycena albidolilacea</name>
    <dbReference type="NCBI Taxonomy" id="1033008"/>
    <lineage>
        <taxon>Eukaryota</taxon>
        <taxon>Fungi</taxon>
        <taxon>Dikarya</taxon>
        <taxon>Basidiomycota</taxon>
        <taxon>Agaricomycotina</taxon>
        <taxon>Agaricomycetes</taxon>
        <taxon>Agaricomycetidae</taxon>
        <taxon>Agaricales</taxon>
        <taxon>Marasmiineae</taxon>
        <taxon>Mycenaceae</taxon>
        <taxon>Mycena</taxon>
    </lineage>
</organism>
<reference evidence="3" key="1">
    <citation type="submission" date="2023-03" db="EMBL/GenBank/DDBJ databases">
        <title>Massive genome expansion in bonnet fungi (Mycena s.s.) driven by repeated elements and novel gene families across ecological guilds.</title>
        <authorList>
            <consortium name="Lawrence Berkeley National Laboratory"/>
            <person name="Harder C.B."/>
            <person name="Miyauchi S."/>
            <person name="Viragh M."/>
            <person name="Kuo A."/>
            <person name="Thoen E."/>
            <person name="Andreopoulos B."/>
            <person name="Lu D."/>
            <person name="Skrede I."/>
            <person name="Drula E."/>
            <person name="Henrissat B."/>
            <person name="Morin E."/>
            <person name="Kohler A."/>
            <person name="Barry K."/>
            <person name="LaButti K."/>
            <person name="Morin E."/>
            <person name="Salamov A."/>
            <person name="Lipzen A."/>
            <person name="Mereny Z."/>
            <person name="Hegedus B."/>
            <person name="Baldrian P."/>
            <person name="Stursova M."/>
            <person name="Weitz H."/>
            <person name="Taylor A."/>
            <person name="Grigoriev I.V."/>
            <person name="Nagy L.G."/>
            <person name="Martin F."/>
            <person name="Kauserud H."/>
        </authorList>
    </citation>
    <scope>NUCLEOTIDE SEQUENCE</scope>
    <source>
        <strain evidence="3">CBHHK002</strain>
    </source>
</reference>
<feature type="transmembrane region" description="Helical" evidence="2">
    <location>
        <begin position="57"/>
        <end position="76"/>
    </location>
</feature>
<name>A0AAD6ZRF2_9AGAR</name>
<feature type="transmembrane region" description="Helical" evidence="2">
    <location>
        <begin position="251"/>
        <end position="275"/>
    </location>
</feature>
<dbReference type="AlphaFoldDB" id="A0AAD6ZRF2"/>
<evidence type="ECO:0000313" key="3">
    <source>
        <dbReference type="EMBL" id="KAJ7336177.1"/>
    </source>
</evidence>
<evidence type="ECO:0000256" key="2">
    <source>
        <dbReference type="SAM" id="Phobius"/>
    </source>
</evidence>
<keyword evidence="2" id="KW-0472">Membrane</keyword>
<feature type="transmembrane region" description="Helical" evidence="2">
    <location>
        <begin position="211"/>
        <end position="231"/>
    </location>
</feature>
<feature type="transmembrane region" description="Helical" evidence="2">
    <location>
        <begin position="281"/>
        <end position="300"/>
    </location>
</feature>
<accession>A0AAD6ZRF2</accession>
<feature type="transmembrane region" description="Helical" evidence="2">
    <location>
        <begin position="165"/>
        <end position="182"/>
    </location>
</feature>
<proteinExistence type="predicted"/>
<keyword evidence="2" id="KW-1133">Transmembrane helix</keyword>